<proteinExistence type="predicted"/>
<evidence type="ECO:0000313" key="2">
    <source>
        <dbReference type="Proteomes" id="UP000053989"/>
    </source>
</evidence>
<keyword evidence="2" id="KW-1185">Reference proteome</keyword>
<evidence type="ECO:0000313" key="1">
    <source>
        <dbReference type="EMBL" id="KIM55262.1"/>
    </source>
</evidence>
<organism evidence="1 2">
    <name type="scientific">Scleroderma citrinum Foug A</name>
    <dbReference type="NCBI Taxonomy" id="1036808"/>
    <lineage>
        <taxon>Eukaryota</taxon>
        <taxon>Fungi</taxon>
        <taxon>Dikarya</taxon>
        <taxon>Basidiomycota</taxon>
        <taxon>Agaricomycotina</taxon>
        <taxon>Agaricomycetes</taxon>
        <taxon>Agaricomycetidae</taxon>
        <taxon>Boletales</taxon>
        <taxon>Sclerodermatineae</taxon>
        <taxon>Sclerodermataceae</taxon>
        <taxon>Scleroderma</taxon>
    </lineage>
</organism>
<accession>A0A0C2ZRR3</accession>
<dbReference type="HOGENOM" id="CLU_2334858_0_0_1"/>
<dbReference type="AlphaFoldDB" id="A0A0C2ZRR3"/>
<sequence>MQLKSHVRGSLRRPSAGFSPFFIFDRFYFSAPISSIESDTSLVLHHRLAGNLSSDTVFCPIPTVLPGSCDSSPLLPNTLVLTLLSRRWFSSTAAPRSL</sequence>
<reference evidence="1 2" key="1">
    <citation type="submission" date="2014-04" db="EMBL/GenBank/DDBJ databases">
        <authorList>
            <consortium name="DOE Joint Genome Institute"/>
            <person name="Kuo A."/>
            <person name="Kohler A."/>
            <person name="Nagy L.G."/>
            <person name="Floudas D."/>
            <person name="Copeland A."/>
            <person name="Barry K.W."/>
            <person name="Cichocki N."/>
            <person name="Veneault-Fourrey C."/>
            <person name="LaButti K."/>
            <person name="Lindquist E.A."/>
            <person name="Lipzen A."/>
            <person name="Lundell T."/>
            <person name="Morin E."/>
            <person name="Murat C."/>
            <person name="Sun H."/>
            <person name="Tunlid A."/>
            <person name="Henrissat B."/>
            <person name="Grigoriev I.V."/>
            <person name="Hibbett D.S."/>
            <person name="Martin F."/>
            <person name="Nordberg H.P."/>
            <person name="Cantor M.N."/>
            <person name="Hua S.X."/>
        </authorList>
    </citation>
    <scope>NUCLEOTIDE SEQUENCE [LARGE SCALE GENOMIC DNA]</scope>
    <source>
        <strain evidence="1 2">Foug A</strain>
    </source>
</reference>
<dbReference type="EMBL" id="KN822138">
    <property type="protein sequence ID" value="KIM55262.1"/>
    <property type="molecule type" value="Genomic_DNA"/>
</dbReference>
<gene>
    <name evidence="1" type="ORF">SCLCIDRAFT_1221302</name>
</gene>
<name>A0A0C2ZRR3_9AGAM</name>
<dbReference type="Proteomes" id="UP000053989">
    <property type="component" value="Unassembled WGS sequence"/>
</dbReference>
<reference evidence="2" key="2">
    <citation type="submission" date="2015-01" db="EMBL/GenBank/DDBJ databases">
        <title>Evolutionary Origins and Diversification of the Mycorrhizal Mutualists.</title>
        <authorList>
            <consortium name="DOE Joint Genome Institute"/>
            <consortium name="Mycorrhizal Genomics Consortium"/>
            <person name="Kohler A."/>
            <person name="Kuo A."/>
            <person name="Nagy L.G."/>
            <person name="Floudas D."/>
            <person name="Copeland A."/>
            <person name="Barry K.W."/>
            <person name="Cichocki N."/>
            <person name="Veneault-Fourrey C."/>
            <person name="LaButti K."/>
            <person name="Lindquist E.A."/>
            <person name="Lipzen A."/>
            <person name="Lundell T."/>
            <person name="Morin E."/>
            <person name="Murat C."/>
            <person name="Riley R."/>
            <person name="Ohm R."/>
            <person name="Sun H."/>
            <person name="Tunlid A."/>
            <person name="Henrissat B."/>
            <person name="Grigoriev I.V."/>
            <person name="Hibbett D.S."/>
            <person name="Martin F."/>
        </authorList>
    </citation>
    <scope>NUCLEOTIDE SEQUENCE [LARGE SCALE GENOMIC DNA]</scope>
    <source>
        <strain evidence="2">Foug A</strain>
    </source>
</reference>
<dbReference type="InParanoid" id="A0A0C2ZRR3"/>
<protein>
    <submittedName>
        <fullName evidence="1">Uncharacterized protein</fullName>
    </submittedName>
</protein>